<dbReference type="Proteomes" id="UP001345219">
    <property type="component" value="Chromosome 5"/>
</dbReference>
<reference evidence="1 2" key="1">
    <citation type="journal article" date="2023" name="Hortic Res">
        <title>Pangenome of water caltrop reveals structural variations and asymmetric subgenome divergence after allopolyploidization.</title>
        <authorList>
            <person name="Zhang X."/>
            <person name="Chen Y."/>
            <person name="Wang L."/>
            <person name="Yuan Y."/>
            <person name="Fang M."/>
            <person name="Shi L."/>
            <person name="Lu R."/>
            <person name="Comes H.P."/>
            <person name="Ma Y."/>
            <person name="Chen Y."/>
            <person name="Huang G."/>
            <person name="Zhou Y."/>
            <person name="Zheng Z."/>
            <person name="Qiu Y."/>
        </authorList>
    </citation>
    <scope>NUCLEOTIDE SEQUENCE [LARGE SCALE GENOMIC DNA]</scope>
    <source>
        <tissue evidence="1">Roots</tissue>
    </source>
</reference>
<dbReference type="PANTHER" id="PTHR12694">
    <property type="entry name" value="TRANSCRIPTION INITIATION FACTOR IIA SUBUNIT 1"/>
    <property type="match status" value="1"/>
</dbReference>
<dbReference type="SUPFAM" id="SSF47396">
    <property type="entry name" value="Transcription factor IIA (TFIIA), alpha-helical domain"/>
    <property type="match status" value="1"/>
</dbReference>
<dbReference type="GO" id="GO:0005672">
    <property type="term" value="C:transcription factor TFIIA complex"/>
    <property type="evidence" value="ECO:0007669"/>
    <property type="project" value="InterPro"/>
</dbReference>
<dbReference type="EMBL" id="JAXIOK010000010">
    <property type="protein sequence ID" value="KAK4760375.1"/>
    <property type="molecule type" value="Genomic_DNA"/>
</dbReference>
<dbReference type="InterPro" id="IPR004855">
    <property type="entry name" value="TFIIA_asu/bsu"/>
</dbReference>
<evidence type="ECO:0000313" key="1">
    <source>
        <dbReference type="EMBL" id="KAK4760375.1"/>
    </source>
</evidence>
<accession>A0AAN7KC44</accession>
<organism evidence="1 2">
    <name type="scientific">Trapa incisa</name>
    <dbReference type="NCBI Taxonomy" id="236973"/>
    <lineage>
        <taxon>Eukaryota</taxon>
        <taxon>Viridiplantae</taxon>
        <taxon>Streptophyta</taxon>
        <taxon>Embryophyta</taxon>
        <taxon>Tracheophyta</taxon>
        <taxon>Spermatophyta</taxon>
        <taxon>Magnoliopsida</taxon>
        <taxon>eudicotyledons</taxon>
        <taxon>Gunneridae</taxon>
        <taxon>Pentapetalae</taxon>
        <taxon>rosids</taxon>
        <taxon>malvids</taxon>
        <taxon>Myrtales</taxon>
        <taxon>Lythraceae</taxon>
        <taxon>Trapa</taxon>
    </lineage>
</organism>
<protein>
    <submittedName>
        <fullName evidence="1">Uncharacterized protein</fullName>
    </submittedName>
</protein>
<dbReference type="AlphaFoldDB" id="A0AAN7KC44"/>
<dbReference type="GO" id="GO:0006367">
    <property type="term" value="P:transcription initiation at RNA polymerase II promoter"/>
    <property type="evidence" value="ECO:0007669"/>
    <property type="project" value="InterPro"/>
</dbReference>
<keyword evidence="2" id="KW-1185">Reference proteome</keyword>
<comment type="caution">
    <text evidence="1">The sequence shown here is derived from an EMBL/GenBank/DDBJ whole genome shotgun (WGS) entry which is preliminary data.</text>
</comment>
<dbReference type="PANTHER" id="PTHR12694:SF8">
    <property type="entry name" value="TRANSCRIPTION INITIATION FACTOR IIA SUBUNIT 1"/>
    <property type="match status" value="1"/>
</dbReference>
<proteinExistence type="predicted"/>
<gene>
    <name evidence="1" type="ORF">SAY87_005268</name>
</gene>
<evidence type="ECO:0000313" key="2">
    <source>
        <dbReference type="Proteomes" id="UP001345219"/>
    </source>
</evidence>
<name>A0AAN7KC44_9MYRT</name>
<sequence length="116" mass="12356">MAASSTTSTVYLQVIEDVVRKVRHESFNSGAAGDDILRELRGMWEAKMMQGGVILGAVDRPAANNVSGVPLLLFTILMYHIKGQKNPTGLSDYPTPVSDTVGYSSANTELKAAGKA</sequence>
<dbReference type="Gene3D" id="1.10.287.100">
    <property type="match status" value="1"/>
</dbReference>